<dbReference type="GO" id="GO:0042277">
    <property type="term" value="F:peptide binding"/>
    <property type="evidence" value="ECO:0007669"/>
    <property type="project" value="TreeGrafter"/>
</dbReference>
<dbReference type="SUPFAM" id="SSF55486">
    <property type="entry name" value="Metalloproteases ('zincins'), catalytic domain"/>
    <property type="match status" value="1"/>
</dbReference>
<reference key="2">
    <citation type="submission" date="2011-08" db="EMBL/GenBank/DDBJ databases">
        <title>Genome sequence of Naumovozyma castellii.</title>
        <authorList>
            <person name="Gordon J.L."/>
            <person name="Armisen D."/>
            <person name="Proux-Wera E."/>
            <person name="OhEigeartaigh S.S."/>
            <person name="Byrne K.P."/>
            <person name="Wolfe K.H."/>
        </authorList>
    </citation>
    <scope>NUCLEOTIDE SEQUENCE</scope>
    <source>
        <strain>Type strain:CBS 4309</strain>
    </source>
</reference>
<evidence type="ECO:0000256" key="8">
    <source>
        <dbReference type="PIRSR" id="PIRSR634016-1"/>
    </source>
</evidence>
<dbReference type="PANTHER" id="PTHR11533:SF174">
    <property type="entry name" value="PUROMYCIN-SENSITIVE AMINOPEPTIDASE-RELATED"/>
    <property type="match status" value="1"/>
</dbReference>
<feature type="binding site" evidence="9">
    <location>
        <position position="310"/>
    </location>
    <ligand>
        <name>Zn(2+)</name>
        <dbReference type="ChEBI" id="CHEBI:29105"/>
        <note>catalytic</note>
    </ligand>
</feature>
<dbReference type="Pfam" id="PF01433">
    <property type="entry name" value="Peptidase_M1"/>
    <property type="match status" value="1"/>
</dbReference>
<dbReference type="InterPro" id="IPR045357">
    <property type="entry name" value="Aminopeptidase_N-like_N"/>
</dbReference>
<comment type="cofactor">
    <cofactor evidence="9 11">
        <name>Zn(2+)</name>
        <dbReference type="ChEBI" id="CHEBI:29105"/>
    </cofactor>
    <text evidence="9 11">Binds 1 zinc ion per subunit.</text>
</comment>
<sequence length="860" mass="97941">MTSQPIDREVLPTNVTPLHYDLSFEPDFKNFTFEGSANIKLRINDPTIDVLTLNTLEIKYHEVKIEETPASDINVDDKAQTVQFIFPKGTIAQQGTEEFILQTKFTGILNDQMAGFYRAKYTDKSTGEVKYMATTQFEATDARRAFPSFDEPKLKSTFDITLISTPELTNLSNMDVKTEEIINGKKITKFNTTPLMSTYLVAYIVADLRYVESNEFRLPVRIYSTPGDEHLGKFAADLSARTLTFFEKTFGIEYPLPKMDMVAVHEFSAGAMENWGLVTYRVADLLLDKENSTLDRIQRVAEVIQHELAHQWFGNLVTMEWWEGLWLNEGFATWMSWYACNDFQPDWKVWEEYVSDNLQRALGLDSLRSSHPIEVPVKNADEINQIFDAISYSKGSSLLRMISKWLGEDVFIKGVSAYLKKFKYGNAKTEDLWDALSAASGKDVPMVMNIWTKKVGYPVITVKEDGNNITFTQNRYLSTGDVKEEEDKTLYPVFLALKTSNGVDSTNILNERTKTIELADAKFFKVNADQAGAYITSYSDERWTKFSEQANLLSVEDRTGLVADVKNLSASGYTSTVNFLNLIAKWRQNEDSFVVWRQIINSISSLEGAWIFEDDEVKDALTGFIHNLVSDKVHELGWDFSSEDSYSVQRLKVFLFGAACSSKDVKVESAALKMFDEYMKGNKEAIPALIKPDVFSTVATMGGKDNYEKIFNIFKNPISTDEKMAALKTLGLFKEPELIQRTLGYLLDGTILNQDFYTPMVGLRNHKEGIETMWKWLQKNWEDIVKRIQPGSPVLGHILTVGITGFTSMEAYKNIEKFFSDKDTKGYDQSLARVLDTVKSKAQWVARDRAVVRKYLQECK</sequence>
<dbReference type="GO" id="GO:0005977">
    <property type="term" value="P:glycogen metabolic process"/>
    <property type="evidence" value="ECO:0007669"/>
    <property type="project" value="EnsemblFungi"/>
</dbReference>
<comment type="similarity">
    <text evidence="1 11">Belongs to the peptidase M1 family.</text>
</comment>
<dbReference type="InterPro" id="IPR014782">
    <property type="entry name" value="Peptidase_M1_dom"/>
</dbReference>
<dbReference type="SUPFAM" id="SSF63737">
    <property type="entry name" value="Leukotriene A4 hydrolase N-terminal domain"/>
    <property type="match status" value="1"/>
</dbReference>
<dbReference type="InterPro" id="IPR050344">
    <property type="entry name" value="Peptidase_M1_aminopeptidases"/>
</dbReference>
<dbReference type="InterPro" id="IPR027268">
    <property type="entry name" value="Peptidase_M4/M1_CTD_sf"/>
</dbReference>
<dbReference type="GO" id="GO:0006508">
    <property type="term" value="P:proteolysis"/>
    <property type="evidence" value="ECO:0007669"/>
    <property type="project" value="UniProtKB-KW"/>
</dbReference>
<evidence type="ECO:0000259" key="12">
    <source>
        <dbReference type="Pfam" id="PF01433"/>
    </source>
</evidence>
<evidence type="ECO:0000256" key="6">
    <source>
        <dbReference type="ARBA" id="ARBA00022833"/>
    </source>
</evidence>
<dbReference type="Gene3D" id="2.60.40.1730">
    <property type="entry name" value="tricorn interacting facor f3 domain"/>
    <property type="match status" value="1"/>
</dbReference>
<dbReference type="GO" id="GO:0008270">
    <property type="term" value="F:zinc ion binding"/>
    <property type="evidence" value="ECO:0007669"/>
    <property type="project" value="UniProtKB-UniRule"/>
</dbReference>
<dbReference type="GeneID" id="96900695"/>
<dbReference type="OrthoDB" id="10031169at2759"/>
<proteinExistence type="inferred from homology"/>
<keyword evidence="6 9" id="KW-0862">Zinc</keyword>
<evidence type="ECO:0000256" key="1">
    <source>
        <dbReference type="ARBA" id="ARBA00010136"/>
    </source>
</evidence>
<feature type="domain" description="ERAP1-like C-terminal" evidence="13">
    <location>
        <begin position="523"/>
        <end position="839"/>
    </location>
</feature>
<dbReference type="InterPro" id="IPR024571">
    <property type="entry name" value="ERAP1-like_C_dom"/>
</dbReference>
<evidence type="ECO:0000256" key="5">
    <source>
        <dbReference type="ARBA" id="ARBA00022801"/>
    </source>
</evidence>
<evidence type="ECO:0000256" key="3">
    <source>
        <dbReference type="ARBA" id="ARBA00022670"/>
    </source>
</evidence>
<dbReference type="FunFam" id="1.25.50.20:FF:000002">
    <property type="entry name" value="Aminopeptidase"/>
    <property type="match status" value="1"/>
</dbReference>
<evidence type="ECO:0000256" key="10">
    <source>
        <dbReference type="PIRSR" id="PIRSR634016-4"/>
    </source>
</evidence>
<evidence type="ECO:0000256" key="9">
    <source>
        <dbReference type="PIRSR" id="PIRSR634016-3"/>
    </source>
</evidence>
<evidence type="ECO:0000259" key="14">
    <source>
        <dbReference type="Pfam" id="PF17900"/>
    </source>
</evidence>
<dbReference type="InterPro" id="IPR042097">
    <property type="entry name" value="Aminopeptidase_N-like_N_sf"/>
</dbReference>
<feature type="binding site" evidence="9">
    <location>
        <position position="329"/>
    </location>
    <ligand>
        <name>Zn(2+)</name>
        <dbReference type="ChEBI" id="CHEBI:29105"/>
        <note>catalytic</note>
    </ligand>
</feature>
<dbReference type="EC" id="3.4.11.-" evidence="11"/>
<dbReference type="GO" id="GO:0005737">
    <property type="term" value="C:cytoplasm"/>
    <property type="evidence" value="ECO:0007669"/>
    <property type="project" value="TreeGrafter"/>
</dbReference>
<name>G0V6W8_NAUCA</name>
<feature type="active site" description="Proton acceptor" evidence="8">
    <location>
        <position position="307"/>
    </location>
</feature>
<dbReference type="CDD" id="cd09601">
    <property type="entry name" value="M1_APN-Q_like"/>
    <property type="match status" value="1"/>
</dbReference>
<dbReference type="GO" id="GO:0043171">
    <property type="term" value="P:peptide catabolic process"/>
    <property type="evidence" value="ECO:0007669"/>
    <property type="project" value="TreeGrafter"/>
</dbReference>
<dbReference type="HOGENOM" id="CLU_003705_0_1_1"/>
<dbReference type="Gene3D" id="1.25.50.20">
    <property type="match status" value="1"/>
</dbReference>
<evidence type="ECO:0000256" key="7">
    <source>
        <dbReference type="ARBA" id="ARBA00023049"/>
    </source>
</evidence>
<dbReference type="FunFam" id="2.60.40.1730:FF:000002">
    <property type="entry name" value="Aminopeptidase"/>
    <property type="match status" value="1"/>
</dbReference>
<keyword evidence="4 9" id="KW-0479">Metal-binding</keyword>
<reference evidence="15 16" key="1">
    <citation type="journal article" date="2011" name="Proc. Natl. Acad. Sci. U.S.A.">
        <title>Evolutionary erosion of yeast sex chromosomes by mating-type switching accidents.</title>
        <authorList>
            <person name="Gordon J.L."/>
            <person name="Armisen D."/>
            <person name="Proux-Wera E."/>
            <person name="Oheigeartaigh S.S."/>
            <person name="Byrne K.P."/>
            <person name="Wolfe K.H."/>
        </authorList>
    </citation>
    <scope>NUCLEOTIDE SEQUENCE [LARGE SCALE GENOMIC DNA]</scope>
    <source>
        <strain evidence="16">ATCC 76901 / BCRC 22586 / CBS 4309 / NBRC 1992 / NRRL Y-12630</strain>
    </source>
</reference>
<keyword evidence="5 11" id="KW-0378">Hydrolase</keyword>
<organism evidence="15 16">
    <name type="scientific">Naumovozyma castellii</name>
    <name type="common">Yeast</name>
    <name type="synonym">Saccharomyces castellii</name>
    <dbReference type="NCBI Taxonomy" id="27288"/>
    <lineage>
        <taxon>Eukaryota</taxon>
        <taxon>Fungi</taxon>
        <taxon>Dikarya</taxon>
        <taxon>Ascomycota</taxon>
        <taxon>Saccharomycotina</taxon>
        <taxon>Saccharomycetes</taxon>
        <taxon>Saccharomycetales</taxon>
        <taxon>Saccharomycetaceae</taxon>
        <taxon>Naumovozyma</taxon>
    </lineage>
</organism>
<dbReference type="GO" id="GO:0016020">
    <property type="term" value="C:membrane"/>
    <property type="evidence" value="ECO:0007669"/>
    <property type="project" value="TreeGrafter"/>
</dbReference>
<keyword evidence="16" id="KW-1185">Reference proteome</keyword>
<accession>G0V6W8</accession>
<dbReference type="InterPro" id="IPR034016">
    <property type="entry name" value="M1_APN-typ"/>
</dbReference>
<feature type="domain" description="Aminopeptidase N-like N-terminal" evidence="14">
    <location>
        <begin position="17"/>
        <end position="200"/>
    </location>
</feature>
<feature type="domain" description="Peptidase M1 membrane alanine aminopeptidase" evidence="12">
    <location>
        <begin position="234"/>
        <end position="451"/>
    </location>
</feature>
<dbReference type="MEROPS" id="M01.007"/>
<keyword evidence="3 11" id="KW-0645">Protease</keyword>
<dbReference type="PRINTS" id="PR00756">
    <property type="entry name" value="ALADIPTASE"/>
</dbReference>
<evidence type="ECO:0000256" key="2">
    <source>
        <dbReference type="ARBA" id="ARBA00022438"/>
    </source>
</evidence>
<dbReference type="Gene3D" id="2.60.40.1910">
    <property type="match status" value="1"/>
</dbReference>
<dbReference type="AlphaFoldDB" id="G0V6W8"/>
<dbReference type="PANTHER" id="PTHR11533">
    <property type="entry name" value="PROTEASE M1 ZINC METALLOPROTEASE"/>
    <property type="match status" value="1"/>
</dbReference>
<dbReference type="OMA" id="NGVCIRN"/>
<dbReference type="RefSeq" id="XP_003673597.1">
    <property type="nucleotide sequence ID" value="XM_003673549.1"/>
</dbReference>
<keyword evidence="7 11" id="KW-0482">Metalloprotease</keyword>
<evidence type="ECO:0000259" key="13">
    <source>
        <dbReference type="Pfam" id="PF11838"/>
    </source>
</evidence>
<dbReference type="FunFam" id="2.60.40.1910:FF:000004">
    <property type="entry name" value="Aminopeptidase"/>
    <property type="match status" value="1"/>
</dbReference>
<gene>
    <name evidence="15" type="primary">NCAS0A06570</name>
    <name evidence="15" type="ordered locus">NCAS_0A06570</name>
</gene>
<dbReference type="Pfam" id="PF17900">
    <property type="entry name" value="Peptidase_M1_N"/>
    <property type="match status" value="1"/>
</dbReference>
<dbReference type="GO" id="GO:0070006">
    <property type="term" value="F:metalloaminopeptidase activity"/>
    <property type="evidence" value="ECO:0007669"/>
    <property type="project" value="TreeGrafter"/>
</dbReference>
<dbReference type="Pfam" id="PF11838">
    <property type="entry name" value="ERAP1_C"/>
    <property type="match status" value="1"/>
</dbReference>
<dbReference type="eggNOG" id="KOG1046">
    <property type="taxonomic scope" value="Eukaryota"/>
</dbReference>
<protein>
    <recommendedName>
        <fullName evidence="11">Aminopeptidase</fullName>
        <ecNumber evidence="11">3.4.11.-</ecNumber>
    </recommendedName>
</protein>
<dbReference type="STRING" id="1064592.G0V6W8"/>
<evidence type="ECO:0000313" key="15">
    <source>
        <dbReference type="EMBL" id="CCC67215.1"/>
    </source>
</evidence>
<feature type="binding site" evidence="9">
    <location>
        <position position="306"/>
    </location>
    <ligand>
        <name>Zn(2+)</name>
        <dbReference type="ChEBI" id="CHEBI:29105"/>
        <note>catalytic</note>
    </ligand>
</feature>
<dbReference type="FunFam" id="1.10.390.10:FF:000001">
    <property type="entry name" value="Aminopeptidase"/>
    <property type="match status" value="1"/>
</dbReference>
<dbReference type="KEGG" id="ncs:NCAS_0A06570"/>
<dbReference type="Proteomes" id="UP000001640">
    <property type="component" value="Chromosome 1"/>
</dbReference>
<evidence type="ECO:0000256" key="4">
    <source>
        <dbReference type="ARBA" id="ARBA00022723"/>
    </source>
</evidence>
<dbReference type="EMBL" id="HE576752">
    <property type="protein sequence ID" value="CCC67215.1"/>
    <property type="molecule type" value="Genomic_DNA"/>
</dbReference>
<feature type="site" description="Transition state stabilizer" evidence="10">
    <location>
        <position position="392"/>
    </location>
</feature>
<evidence type="ECO:0000256" key="11">
    <source>
        <dbReference type="RuleBase" id="RU364040"/>
    </source>
</evidence>
<dbReference type="InterPro" id="IPR001930">
    <property type="entry name" value="Peptidase_M1"/>
</dbReference>
<evidence type="ECO:0000313" key="16">
    <source>
        <dbReference type="Proteomes" id="UP000001640"/>
    </source>
</evidence>
<keyword evidence="2 11" id="KW-0031">Aminopeptidase</keyword>
<dbReference type="Gene3D" id="1.10.390.10">
    <property type="entry name" value="Neutral Protease Domain 2"/>
    <property type="match status" value="1"/>
</dbReference>
<dbReference type="InParanoid" id="G0V6W8"/>